<accession>A0AAE0ZJW8</accession>
<feature type="region of interest" description="Disordered" evidence="1">
    <location>
        <begin position="325"/>
        <end position="376"/>
    </location>
</feature>
<feature type="region of interest" description="Disordered" evidence="1">
    <location>
        <begin position="617"/>
        <end position="655"/>
    </location>
</feature>
<feature type="region of interest" description="Disordered" evidence="1">
    <location>
        <begin position="548"/>
        <end position="604"/>
    </location>
</feature>
<name>A0AAE0ZJW8_9GAST</name>
<feature type="region of interest" description="Disordered" evidence="1">
    <location>
        <begin position="1"/>
        <end position="37"/>
    </location>
</feature>
<dbReference type="EMBL" id="JAWDGP010003866">
    <property type="protein sequence ID" value="KAK3770111.1"/>
    <property type="molecule type" value="Genomic_DNA"/>
</dbReference>
<feature type="compositionally biased region" description="Polar residues" evidence="1">
    <location>
        <begin position="557"/>
        <end position="568"/>
    </location>
</feature>
<feature type="compositionally biased region" description="Polar residues" evidence="1">
    <location>
        <begin position="85"/>
        <end position="97"/>
    </location>
</feature>
<feature type="compositionally biased region" description="Polar residues" evidence="1">
    <location>
        <begin position="484"/>
        <end position="494"/>
    </location>
</feature>
<organism evidence="2 3">
    <name type="scientific">Elysia crispata</name>
    <name type="common">lettuce slug</name>
    <dbReference type="NCBI Taxonomy" id="231223"/>
    <lineage>
        <taxon>Eukaryota</taxon>
        <taxon>Metazoa</taxon>
        <taxon>Spiralia</taxon>
        <taxon>Lophotrochozoa</taxon>
        <taxon>Mollusca</taxon>
        <taxon>Gastropoda</taxon>
        <taxon>Heterobranchia</taxon>
        <taxon>Euthyneura</taxon>
        <taxon>Panpulmonata</taxon>
        <taxon>Sacoglossa</taxon>
        <taxon>Placobranchoidea</taxon>
        <taxon>Plakobranchidae</taxon>
        <taxon>Elysia</taxon>
    </lineage>
</organism>
<comment type="caution">
    <text evidence="2">The sequence shown here is derived from an EMBL/GenBank/DDBJ whole genome shotgun (WGS) entry which is preliminary data.</text>
</comment>
<feature type="compositionally biased region" description="Basic and acidic residues" evidence="1">
    <location>
        <begin position="21"/>
        <end position="35"/>
    </location>
</feature>
<reference evidence="2" key="1">
    <citation type="journal article" date="2023" name="G3 (Bethesda)">
        <title>A reference genome for the long-term kleptoplast-retaining sea slug Elysia crispata morphotype clarki.</title>
        <authorList>
            <person name="Eastman K.E."/>
            <person name="Pendleton A.L."/>
            <person name="Shaikh M.A."/>
            <person name="Suttiyut T."/>
            <person name="Ogas R."/>
            <person name="Tomko P."/>
            <person name="Gavelis G."/>
            <person name="Widhalm J.R."/>
            <person name="Wisecaver J.H."/>
        </authorList>
    </citation>
    <scope>NUCLEOTIDE SEQUENCE</scope>
    <source>
        <strain evidence="2">ECLA1</strain>
    </source>
</reference>
<evidence type="ECO:0000313" key="3">
    <source>
        <dbReference type="Proteomes" id="UP001283361"/>
    </source>
</evidence>
<feature type="compositionally biased region" description="Polar residues" evidence="1">
    <location>
        <begin position="436"/>
        <end position="445"/>
    </location>
</feature>
<feature type="region of interest" description="Disordered" evidence="1">
    <location>
        <begin position="484"/>
        <end position="505"/>
    </location>
</feature>
<evidence type="ECO:0000313" key="2">
    <source>
        <dbReference type="EMBL" id="KAK3770111.1"/>
    </source>
</evidence>
<dbReference type="Proteomes" id="UP001283361">
    <property type="component" value="Unassembled WGS sequence"/>
</dbReference>
<feature type="compositionally biased region" description="Polar residues" evidence="1">
    <location>
        <begin position="353"/>
        <end position="363"/>
    </location>
</feature>
<dbReference type="AlphaFoldDB" id="A0AAE0ZJW8"/>
<feature type="region of interest" description="Disordered" evidence="1">
    <location>
        <begin position="430"/>
        <end position="452"/>
    </location>
</feature>
<sequence length="720" mass="77774">MQSPEAMTAQVETPGKKLKPRDKTLGGKKNEDGLQKRKVKTVRIETYSPVSTLTKTCLLKKDTQKETPGKVLKHVTFEDCVISAASDTAQDNPSGTPSKEDPGDLSQIPFQENNICTKAVVSSKTENVLVQEKTTDLHTKPFDPIRGHRPGKRPMYRGNADWSKEFQPIKASKFPYSFSAGVTGLKPRLKSEPLWGMGNGGKQSSTEHDVSEGMCAPASLSASSQAEPVLSSFAPPVAETTLARPQVVAAVASTASSLNTTSLDSEGADVGSVRNISELCTSREEPVETLILPASKICESSTTATAKTQAASALAQKLRDAFATRTAQPQIPNVPHSSPPPLISADEVKDNDLASSQKTNFPQSSPPPLISVDEPKHNNLMLPQTTHHSVKVQRIIVRDCSSSCSQLGKEGKSPKLQTVIVRRLSSHQPDLAKESSCPQPISAQTCPVARESPQTLVSSSIETSLNNTSSRPTSDRTAYLTLLDSTSGEPSSLKSRPCNDSDKSPYHLKKVVEGLSSGTNSSTKSQTVLKRNCGNLFDNVFKPAKPPRLERIEATAPTVSKSSDSVQDQMERSVPVLDDQSKRPESLPNGCNSNVGQDDIIDGDCRDSERHLTVLSHGANNNQHSDKNNVQNSSLCSQSNNEEQQIEHSTNLPQQECLVDTNLQQTSSERQLKQPLDVSGTEREVVLVGSPSGDYQPVLFDHPYCQVLKASCRVKLDSGV</sequence>
<feature type="compositionally biased region" description="Polar residues" evidence="1">
    <location>
        <begin position="618"/>
        <end position="654"/>
    </location>
</feature>
<evidence type="ECO:0000256" key="1">
    <source>
        <dbReference type="SAM" id="MobiDB-lite"/>
    </source>
</evidence>
<keyword evidence="3" id="KW-1185">Reference proteome</keyword>
<gene>
    <name evidence="2" type="ORF">RRG08_007023</name>
</gene>
<feature type="region of interest" description="Disordered" evidence="1">
    <location>
        <begin position="84"/>
        <end position="108"/>
    </location>
</feature>
<proteinExistence type="predicted"/>
<protein>
    <submittedName>
        <fullName evidence="2">Uncharacterized protein</fullName>
    </submittedName>
</protein>